<evidence type="ECO:0000256" key="2">
    <source>
        <dbReference type="ARBA" id="ARBA00022801"/>
    </source>
</evidence>
<evidence type="ECO:0000313" key="5">
    <source>
        <dbReference type="EMBL" id="TVY64181.1"/>
    </source>
</evidence>
<dbReference type="Pfam" id="PF01764">
    <property type="entry name" value="Lipase_3"/>
    <property type="match status" value="1"/>
</dbReference>
<evidence type="ECO:0000256" key="3">
    <source>
        <dbReference type="SAM" id="SignalP"/>
    </source>
</evidence>
<dbReference type="InterPro" id="IPR002921">
    <property type="entry name" value="Fungal_lipase-type"/>
</dbReference>
<dbReference type="Proteomes" id="UP000469558">
    <property type="component" value="Unassembled WGS sequence"/>
</dbReference>
<proteinExistence type="predicted"/>
<feature type="signal peptide" evidence="3">
    <location>
        <begin position="1"/>
        <end position="15"/>
    </location>
</feature>
<dbReference type="CDD" id="cd00519">
    <property type="entry name" value="Lipase_3"/>
    <property type="match status" value="1"/>
</dbReference>
<feature type="non-terminal residue" evidence="5">
    <location>
        <position position="1"/>
    </location>
</feature>
<dbReference type="EMBL" id="QGMK01001827">
    <property type="protein sequence ID" value="TVY64181.1"/>
    <property type="molecule type" value="Genomic_DNA"/>
</dbReference>
<feature type="domain" description="Fungal lipase-type" evidence="4">
    <location>
        <begin position="111"/>
        <end position="239"/>
    </location>
</feature>
<dbReference type="GO" id="GO:0006629">
    <property type="term" value="P:lipid metabolic process"/>
    <property type="evidence" value="ECO:0007669"/>
    <property type="project" value="InterPro"/>
</dbReference>
<comment type="caution">
    <text evidence="5">The sequence shown here is derived from an EMBL/GenBank/DDBJ whole genome shotgun (WGS) entry which is preliminary data.</text>
</comment>
<keyword evidence="2" id="KW-0378">Hydrolase</keyword>
<keyword evidence="1 3" id="KW-0732">Signal</keyword>
<dbReference type="InterPro" id="IPR051299">
    <property type="entry name" value="AB_hydrolase_lip/est"/>
</dbReference>
<dbReference type="PANTHER" id="PTHR46640:SF1">
    <property type="entry name" value="FUNGAL LIPASE-LIKE DOMAIN-CONTAINING PROTEIN-RELATED"/>
    <property type="match status" value="1"/>
</dbReference>
<evidence type="ECO:0000313" key="6">
    <source>
        <dbReference type="Proteomes" id="UP000469558"/>
    </source>
</evidence>
<feature type="chain" id="PRO_5035916581" evidence="3">
    <location>
        <begin position="16"/>
        <end position="263"/>
    </location>
</feature>
<organism evidence="5 6">
    <name type="scientific">Lachnellula suecica</name>
    <dbReference type="NCBI Taxonomy" id="602035"/>
    <lineage>
        <taxon>Eukaryota</taxon>
        <taxon>Fungi</taxon>
        <taxon>Dikarya</taxon>
        <taxon>Ascomycota</taxon>
        <taxon>Pezizomycotina</taxon>
        <taxon>Leotiomycetes</taxon>
        <taxon>Helotiales</taxon>
        <taxon>Lachnaceae</taxon>
        <taxon>Lachnellula</taxon>
    </lineage>
</organism>
<accession>A0A8T9BXX6</accession>
<reference evidence="5 6" key="1">
    <citation type="submission" date="2018-05" db="EMBL/GenBank/DDBJ databases">
        <title>Genome sequencing and assembly of the regulated plant pathogen Lachnellula willkommii and related sister species for the development of diagnostic species identification markers.</title>
        <authorList>
            <person name="Giroux E."/>
            <person name="Bilodeau G."/>
        </authorList>
    </citation>
    <scope>NUCLEOTIDE SEQUENCE [LARGE SCALE GENOMIC DNA]</scope>
    <source>
        <strain evidence="5 6">CBS 268.59</strain>
    </source>
</reference>
<dbReference type="PANTHER" id="PTHR46640">
    <property type="entry name" value="TRIACYLGLYCEROL LIPASE, PUTATIVE (AFU_ORTHOLOGUE AFUA_6G06510)-RELATED"/>
    <property type="match status" value="1"/>
</dbReference>
<protein>
    <submittedName>
        <fullName evidence="5">Mono-and diacylglycerol lipase</fullName>
    </submittedName>
</protein>
<sequence>MKSRVILAFAAACSAIPLQNLQVRDNTTVGISSSLLESFKLYANFTSASYCTSNEDPASTPDTAITCPATVCPLVEAHNATSIVEFGSNDTTLTGIKGYVALDPVLQTITISFAGSGATIRNWLTDFTFAQIPSPLCANCWIHSGFATAWSERRSVVLAAVSSALAANPDFSIVVTGHSIGAAVATLAATELRNLGHSVSTYTFGSPRVGNAAFASFVTAAGSNFRMTHVNDPVPQLPPTWLGYQHTSPEYWLSGSGGSSDAM</sequence>
<dbReference type="OrthoDB" id="426718at2759"/>
<dbReference type="InterPro" id="IPR029058">
    <property type="entry name" value="AB_hydrolase_fold"/>
</dbReference>
<keyword evidence="6" id="KW-1185">Reference proteome</keyword>
<evidence type="ECO:0000256" key="1">
    <source>
        <dbReference type="ARBA" id="ARBA00022729"/>
    </source>
</evidence>
<gene>
    <name evidence="5" type="primary">mdlA</name>
    <name evidence="5" type="ORF">LSUE1_G008203</name>
</gene>
<dbReference type="Gene3D" id="3.40.50.1820">
    <property type="entry name" value="alpha/beta hydrolase"/>
    <property type="match status" value="1"/>
</dbReference>
<evidence type="ECO:0000259" key="4">
    <source>
        <dbReference type="Pfam" id="PF01764"/>
    </source>
</evidence>
<dbReference type="SUPFAM" id="SSF53474">
    <property type="entry name" value="alpha/beta-Hydrolases"/>
    <property type="match status" value="1"/>
</dbReference>
<dbReference type="AlphaFoldDB" id="A0A8T9BXX6"/>
<name>A0A8T9BXX6_9HELO</name>
<dbReference type="GO" id="GO:0016787">
    <property type="term" value="F:hydrolase activity"/>
    <property type="evidence" value="ECO:0007669"/>
    <property type="project" value="UniProtKB-KW"/>
</dbReference>